<dbReference type="RefSeq" id="WP_140592549.1">
    <property type="nucleotide sequence ID" value="NZ_VFWZ01000002.1"/>
</dbReference>
<comment type="caution">
    <text evidence="1">The sequence shown here is derived from an EMBL/GenBank/DDBJ whole genome shotgun (WGS) entry which is preliminary data.</text>
</comment>
<dbReference type="AlphaFoldDB" id="A0A504JNB9"/>
<proteinExistence type="predicted"/>
<dbReference type="InterPro" id="IPR005901">
    <property type="entry name" value="GLPGLI"/>
</dbReference>
<sequence length="264" mass="30625">MKNIILILSLIFIKQTIYCQKDVVGIVDYQNIIHNENGVSFANPYKLYFNNTISFYEKIGNPQKITSKVSEEVREGVTTISEDKVMESNTPMNYYYTNSSANELLFRETIVDKLYEVKDSIESISWELHAEHKKIGEYNCQKATAQYRGRKYTVWFTTKIPVSHGPWKLRGLPGLILEATEETGKFEFRAIKIDIQPDDKMVQKKLSKPVVDKITDMTTYKKVLKNKFEETRAKIQSSLPRGAKFMTDCDVCPDPNNFNLERFK</sequence>
<keyword evidence="2" id="KW-1185">Reference proteome</keyword>
<dbReference type="EMBL" id="VFWZ01000002">
    <property type="protein sequence ID" value="TPN87910.1"/>
    <property type="molecule type" value="Genomic_DNA"/>
</dbReference>
<dbReference type="Pfam" id="PF22252">
    <property type="entry name" value="PNGase_F-II_N"/>
    <property type="match status" value="1"/>
</dbReference>
<evidence type="ECO:0000313" key="2">
    <source>
        <dbReference type="Proteomes" id="UP000315540"/>
    </source>
</evidence>
<organism evidence="1 2">
    <name type="scientific">Aquimarina algicola</name>
    <dbReference type="NCBI Taxonomy" id="2589995"/>
    <lineage>
        <taxon>Bacteria</taxon>
        <taxon>Pseudomonadati</taxon>
        <taxon>Bacteroidota</taxon>
        <taxon>Flavobacteriia</taxon>
        <taxon>Flavobacteriales</taxon>
        <taxon>Flavobacteriaceae</taxon>
        <taxon>Aquimarina</taxon>
    </lineage>
</organism>
<gene>
    <name evidence="1" type="ORF">FHK87_10075</name>
</gene>
<dbReference type="NCBIfam" id="TIGR01200">
    <property type="entry name" value="GLPGLI"/>
    <property type="match status" value="1"/>
</dbReference>
<dbReference type="OrthoDB" id="1440774at2"/>
<accession>A0A504JNB9</accession>
<reference evidence="1 2" key="1">
    <citation type="submission" date="2019-06" db="EMBL/GenBank/DDBJ databases">
        <authorList>
            <person name="Meng X."/>
        </authorList>
    </citation>
    <scope>NUCLEOTIDE SEQUENCE [LARGE SCALE GENOMIC DNA]</scope>
    <source>
        <strain evidence="1 2">M625</strain>
    </source>
</reference>
<evidence type="ECO:0000313" key="1">
    <source>
        <dbReference type="EMBL" id="TPN87910.1"/>
    </source>
</evidence>
<protein>
    <submittedName>
        <fullName evidence="1">GLPGLI family protein</fullName>
    </submittedName>
</protein>
<name>A0A504JNB9_9FLAO</name>
<dbReference type="Proteomes" id="UP000315540">
    <property type="component" value="Unassembled WGS sequence"/>
</dbReference>